<protein>
    <submittedName>
        <fullName evidence="1">LWR-salt protein</fullName>
    </submittedName>
</protein>
<evidence type="ECO:0000313" key="1">
    <source>
        <dbReference type="EMBL" id="UTF53992.1"/>
    </source>
</evidence>
<dbReference type="AlphaFoldDB" id="A0A9E7NC65"/>
<keyword evidence="2" id="KW-1185">Reference proteome</keyword>
<reference evidence="1" key="1">
    <citation type="submission" date="2022-06" db="EMBL/GenBank/DDBJ databases">
        <title>Diverse halophilic archaea isolated from saline environments.</title>
        <authorList>
            <person name="Cui H.-L."/>
        </authorList>
    </citation>
    <scope>NUCLEOTIDE SEQUENCE</scope>
    <source>
        <strain evidence="1">WLHS1</strain>
    </source>
</reference>
<dbReference type="InterPro" id="IPR049798">
    <property type="entry name" value="LWR_salt"/>
</dbReference>
<dbReference type="EMBL" id="CP100355">
    <property type="protein sequence ID" value="UTF53992.1"/>
    <property type="molecule type" value="Genomic_DNA"/>
</dbReference>
<name>A0A9E7NC65_9EURY</name>
<sequence>MEAHYAFLVEARLTPVDPGLTVDSPVVERRCLLEAAEPGNQGWRLFRDLLWRGELGDERHAGALISEKLGLPVEAVEFRAFYADEPYLEALKSAVGDDLESFKADDVTEVLSKYFGSSLEVGVDPMGGPDGSGTD</sequence>
<dbReference type="Pfam" id="PF26423">
    <property type="entry name" value="LWR_salt"/>
    <property type="match status" value="1"/>
</dbReference>
<dbReference type="Proteomes" id="UP001056855">
    <property type="component" value="Chromosome"/>
</dbReference>
<proteinExistence type="predicted"/>
<dbReference type="RefSeq" id="WP_254158504.1">
    <property type="nucleotide sequence ID" value="NZ_CP100355.1"/>
</dbReference>
<gene>
    <name evidence="1" type="primary">lwrS</name>
    <name evidence="1" type="ORF">NGM29_01510</name>
</gene>
<evidence type="ECO:0000313" key="2">
    <source>
        <dbReference type="Proteomes" id="UP001056855"/>
    </source>
</evidence>
<dbReference type="GeneID" id="73288682"/>
<organism evidence="1 2">
    <name type="scientific">Natronosalvus rutilus</name>
    <dbReference type="NCBI Taxonomy" id="2953753"/>
    <lineage>
        <taxon>Archaea</taxon>
        <taxon>Methanobacteriati</taxon>
        <taxon>Methanobacteriota</taxon>
        <taxon>Stenosarchaea group</taxon>
        <taxon>Halobacteria</taxon>
        <taxon>Halobacteriales</taxon>
        <taxon>Natrialbaceae</taxon>
        <taxon>Natronosalvus</taxon>
    </lineage>
</organism>
<accession>A0A9E7NC65</accession>
<dbReference type="KEGG" id="sawl:NGM29_01510"/>
<dbReference type="NCBIfam" id="NF033910">
    <property type="entry name" value="LWR_salt"/>
    <property type="match status" value="1"/>
</dbReference>